<organism evidence="10 11">
    <name type="scientific">Pseudoxanthomonas suwonensis (strain 11-1)</name>
    <dbReference type="NCBI Taxonomy" id="743721"/>
    <lineage>
        <taxon>Bacteria</taxon>
        <taxon>Pseudomonadati</taxon>
        <taxon>Pseudomonadota</taxon>
        <taxon>Gammaproteobacteria</taxon>
        <taxon>Lysobacterales</taxon>
        <taxon>Lysobacteraceae</taxon>
        <taxon>Pseudoxanthomonas</taxon>
    </lineage>
</organism>
<accession>E6WQR9</accession>
<keyword evidence="4 10" id="KW-0808">Transferase</keyword>
<keyword evidence="5" id="KW-0548">Nucleotidyltransferase</keyword>
<protein>
    <recommendedName>
        <fullName evidence="2">Phosphopantetheine adenylyltransferase</fullName>
        <ecNumber evidence="1">2.7.7.3</ecNumber>
    </recommendedName>
</protein>
<dbReference type="GO" id="GO:0015937">
    <property type="term" value="P:coenzyme A biosynthetic process"/>
    <property type="evidence" value="ECO:0007669"/>
    <property type="project" value="UniProtKB-KW"/>
</dbReference>
<evidence type="ECO:0000256" key="2">
    <source>
        <dbReference type="ARBA" id="ARBA00013868"/>
    </source>
</evidence>
<keyword evidence="3" id="KW-0963">Cytoplasm</keyword>
<dbReference type="Gene3D" id="3.40.50.620">
    <property type="entry name" value="HUPs"/>
    <property type="match status" value="1"/>
</dbReference>
<dbReference type="InterPro" id="IPR014729">
    <property type="entry name" value="Rossmann-like_a/b/a_fold"/>
</dbReference>
<feature type="domain" description="Cytidyltransferase-like" evidence="9">
    <location>
        <begin position="16"/>
        <end position="135"/>
    </location>
</feature>
<dbReference type="EC" id="2.7.7.3" evidence="1"/>
<evidence type="ECO:0000313" key="10">
    <source>
        <dbReference type="EMBL" id="ADV26518.1"/>
    </source>
</evidence>
<evidence type="ECO:0000256" key="4">
    <source>
        <dbReference type="ARBA" id="ARBA00022679"/>
    </source>
</evidence>
<reference evidence="10 11" key="1">
    <citation type="submission" date="2011-01" db="EMBL/GenBank/DDBJ databases">
        <title>Complete sequence of Pseudoxanthomonas suwonensis 11-1.</title>
        <authorList>
            <consortium name="US DOE Joint Genome Institute"/>
            <person name="Lucas S."/>
            <person name="Copeland A."/>
            <person name="Lapidus A."/>
            <person name="Cheng J.-F."/>
            <person name="Goodwin L."/>
            <person name="Pitluck S."/>
            <person name="Teshima H."/>
            <person name="Detter J.C."/>
            <person name="Han C."/>
            <person name="Tapia R."/>
            <person name="Land M."/>
            <person name="Hauser L."/>
            <person name="Kyrpides N."/>
            <person name="Ivanova N."/>
            <person name="Ovchinnikova G."/>
            <person name="Siebers A.K."/>
            <person name="Allgaier M."/>
            <person name="Thelen M.P."/>
            <person name="Hugenholtz P."/>
            <person name="Gladden J."/>
            <person name="Woyke T."/>
        </authorList>
    </citation>
    <scope>NUCLEOTIDE SEQUENCE [LARGE SCALE GENOMIC DNA]</scope>
    <source>
        <strain evidence="11">11-1</strain>
    </source>
</reference>
<sequence>MSLAVDSSRGSMIVVTFGTFDVLHLGHLRILERAAELGDRLVVGVSSDALNISKKGRAPVFPEHERMRLVGALRCVSEVFLEESLELKRNYLLRYRADVLAMGDDWRGRFDEFSDICRVVYFERTPAISTTALIEKIRL</sequence>
<dbReference type="InterPro" id="IPR001980">
    <property type="entry name" value="PPAT"/>
</dbReference>
<dbReference type="SUPFAM" id="SSF52374">
    <property type="entry name" value="Nucleotidylyl transferase"/>
    <property type="match status" value="1"/>
</dbReference>
<evidence type="ECO:0000313" key="11">
    <source>
        <dbReference type="Proteomes" id="UP000008632"/>
    </source>
</evidence>
<dbReference type="KEGG" id="psu:Psesu_0662"/>
<dbReference type="InterPro" id="IPR050385">
    <property type="entry name" value="Archaeal_FAD_synthase"/>
</dbReference>
<evidence type="ECO:0000256" key="5">
    <source>
        <dbReference type="ARBA" id="ARBA00022695"/>
    </source>
</evidence>
<dbReference type="PANTHER" id="PTHR43793:SF1">
    <property type="entry name" value="FAD SYNTHASE"/>
    <property type="match status" value="1"/>
</dbReference>
<proteinExistence type="predicted"/>
<evidence type="ECO:0000256" key="1">
    <source>
        <dbReference type="ARBA" id="ARBA00012392"/>
    </source>
</evidence>
<keyword evidence="7" id="KW-0173">Coenzyme A biosynthesis</keyword>
<dbReference type="PRINTS" id="PR01020">
    <property type="entry name" value="LPSBIOSNTHSS"/>
</dbReference>
<evidence type="ECO:0000256" key="8">
    <source>
        <dbReference type="ARBA" id="ARBA00029346"/>
    </source>
</evidence>
<dbReference type="eggNOG" id="COG0615">
    <property type="taxonomic scope" value="Bacteria"/>
</dbReference>
<dbReference type="HOGENOM" id="CLU_034585_2_2_6"/>
<dbReference type="InterPro" id="IPR004821">
    <property type="entry name" value="Cyt_trans-like"/>
</dbReference>
<evidence type="ECO:0000256" key="6">
    <source>
        <dbReference type="ARBA" id="ARBA00022842"/>
    </source>
</evidence>
<keyword evidence="11" id="KW-1185">Reference proteome</keyword>
<dbReference type="Proteomes" id="UP000008632">
    <property type="component" value="Chromosome"/>
</dbReference>
<dbReference type="EMBL" id="CP002446">
    <property type="protein sequence ID" value="ADV26518.1"/>
    <property type="molecule type" value="Genomic_DNA"/>
</dbReference>
<evidence type="ECO:0000256" key="3">
    <source>
        <dbReference type="ARBA" id="ARBA00022490"/>
    </source>
</evidence>
<name>E6WQR9_PSEUU</name>
<evidence type="ECO:0000256" key="7">
    <source>
        <dbReference type="ARBA" id="ARBA00022993"/>
    </source>
</evidence>
<keyword evidence="6" id="KW-0460">Magnesium</keyword>
<dbReference type="PANTHER" id="PTHR43793">
    <property type="entry name" value="FAD SYNTHASE"/>
    <property type="match status" value="1"/>
</dbReference>
<dbReference type="GO" id="GO:0004595">
    <property type="term" value="F:pantetheine-phosphate adenylyltransferase activity"/>
    <property type="evidence" value="ECO:0007669"/>
    <property type="project" value="UniProtKB-EC"/>
</dbReference>
<dbReference type="Pfam" id="PF01467">
    <property type="entry name" value="CTP_transf_like"/>
    <property type="match status" value="1"/>
</dbReference>
<evidence type="ECO:0000259" key="9">
    <source>
        <dbReference type="Pfam" id="PF01467"/>
    </source>
</evidence>
<gene>
    <name evidence="10" type="ordered locus">Psesu_0662</name>
</gene>
<comment type="catalytic activity">
    <reaction evidence="8">
        <text>(R)-4'-phosphopantetheine + ATP + H(+) = 3'-dephospho-CoA + diphosphate</text>
        <dbReference type="Rhea" id="RHEA:19801"/>
        <dbReference type="ChEBI" id="CHEBI:15378"/>
        <dbReference type="ChEBI" id="CHEBI:30616"/>
        <dbReference type="ChEBI" id="CHEBI:33019"/>
        <dbReference type="ChEBI" id="CHEBI:57328"/>
        <dbReference type="ChEBI" id="CHEBI:61723"/>
        <dbReference type="EC" id="2.7.7.3"/>
    </reaction>
</comment>
<dbReference type="AlphaFoldDB" id="E6WQR9"/>
<dbReference type="STRING" id="743721.Psesu_0662"/>
<dbReference type="NCBIfam" id="TIGR00125">
    <property type="entry name" value="cyt_tran_rel"/>
    <property type="match status" value="1"/>
</dbReference>